<evidence type="ECO:0000256" key="1">
    <source>
        <dbReference type="SAM" id="MobiDB-lite"/>
    </source>
</evidence>
<accession>A0AAV2ZJ99</accession>
<dbReference type="EMBL" id="DAKRPA010000005">
    <property type="protein sequence ID" value="DBA04827.1"/>
    <property type="molecule type" value="Genomic_DNA"/>
</dbReference>
<feature type="compositionally biased region" description="Basic residues" evidence="1">
    <location>
        <begin position="192"/>
        <end position="203"/>
    </location>
</feature>
<gene>
    <name evidence="2" type="ORF">N0F65_004464</name>
</gene>
<evidence type="ECO:0000313" key="3">
    <source>
        <dbReference type="Proteomes" id="UP001146120"/>
    </source>
</evidence>
<dbReference type="Proteomes" id="UP001146120">
    <property type="component" value="Unassembled WGS sequence"/>
</dbReference>
<comment type="caution">
    <text evidence="2">The sequence shown here is derived from an EMBL/GenBank/DDBJ whole genome shotgun (WGS) entry which is preliminary data.</text>
</comment>
<reference evidence="2" key="1">
    <citation type="submission" date="2022-11" db="EMBL/GenBank/DDBJ databases">
        <authorList>
            <person name="Morgan W.R."/>
            <person name="Tartar A."/>
        </authorList>
    </citation>
    <scope>NUCLEOTIDE SEQUENCE</scope>
    <source>
        <strain evidence="2">ARSEF 373</strain>
    </source>
</reference>
<keyword evidence="3" id="KW-1185">Reference proteome</keyword>
<feature type="region of interest" description="Disordered" evidence="1">
    <location>
        <begin position="190"/>
        <end position="237"/>
    </location>
</feature>
<dbReference type="AlphaFoldDB" id="A0AAV2ZJ99"/>
<evidence type="ECO:0000313" key="2">
    <source>
        <dbReference type="EMBL" id="DBA04827.1"/>
    </source>
</evidence>
<sequence length="237" mass="26265">MTGPAAGTNPLVAVAQLQAVVDELAPVLQPQILPRGGNYGVDMLVELCKTDAQKQTLLQLVQQTRPSDATTKQRVPQLVARFDLDKKVYNIEKIQWMNEEESLVHELSRFVELQLRDRKQAMSVLELFLKANKHDAQSVEKAEQCFNAAFALQTLLRAFPRPPFAIAGEVIQISERTDVAQAFGALFGTKPSSKKQQKNKKNKKQADTSASSNDNSNGNNGQAAPKANKKKRKNNNQ</sequence>
<protein>
    <submittedName>
        <fullName evidence="2">Uncharacterized protein</fullName>
    </submittedName>
</protein>
<feature type="compositionally biased region" description="Basic residues" evidence="1">
    <location>
        <begin position="227"/>
        <end position="237"/>
    </location>
</feature>
<name>A0AAV2ZJ99_9STRA</name>
<proteinExistence type="predicted"/>
<organism evidence="2 3">
    <name type="scientific">Lagenidium giganteum</name>
    <dbReference type="NCBI Taxonomy" id="4803"/>
    <lineage>
        <taxon>Eukaryota</taxon>
        <taxon>Sar</taxon>
        <taxon>Stramenopiles</taxon>
        <taxon>Oomycota</taxon>
        <taxon>Peronosporomycetes</taxon>
        <taxon>Pythiales</taxon>
        <taxon>Pythiaceae</taxon>
    </lineage>
</organism>
<reference evidence="2" key="2">
    <citation type="journal article" date="2023" name="Microbiol Resour">
        <title>Decontamination and Annotation of the Draft Genome Sequence of the Oomycete Lagenidium giganteum ARSEF 373.</title>
        <authorList>
            <person name="Morgan W.R."/>
            <person name="Tartar A."/>
        </authorList>
    </citation>
    <scope>NUCLEOTIDE SEQUENCE</scope>
    <source>
        <strain evidence="2">ARSEF 373</strain>
    </source>
</reference>
<feature type="compositionally biased region" description="Low complexity" evidence="1">
    <location>
        <begin position="207"/>
        <end position="226"/>
    </location>
</feature>